<feature type="domain" description="Phosphodiester glycosidase" evidence="3">
    <location>
        <begin position="317"/>
        <end position="492"/>
    </location>
</feature>
<evidence type="ECO:0000313" key="4">
    <source>
        <dbReference type="EMBL" id="KAB5605797.1"/>
    </source>
</evidence>
<dbReference type="GO" id="GO:0016787">
    <property type="term" value="F:hydrolase activity"/>
    <property type="evidence" value="ECO:0007669"/>
    <property type="project" value="InterPro"/>
</dbReference>
<accession>A0A5N5REX0</accession>
<evidence type="ECO:0000313" key="5">
    <source>
        <dbReference type="Proteomes" id="UP000326336"/>
    </source>
</evidence>
<reference evidence="4 5" key="1">
    <citation type="journal article" date="2019" name="Int. J. Syst. Evol. Microbiol.">
        <title>Bifidobacterium jacchi sp. nov., isolated from the faeces of a baby common marmoset (Callithrix jacchus).</title>
        <authorList>
            <person name="Modesto M."/>
            <person name="Watanabe K."/>
            <person name="Arita M."/>
            <person name="Satti M."/>
            <person name="Oki K."/>
            <person name="Sciavilla P."/>
            <person name="Patavino C."/>
            <person name="Camma C."/>
            <person name="Michelini S."/>
            <person name="Sgorbati B."/>
            <person name="Mattarelli P."/>
        </authorList>
    </citation>
    <scope>NUCLEOTIDE SEQUENCE [LARGE SCALE GENOMIC DNA]</scope>
    <source>
        <strain evidence="4 5">MRM 9.3</strain>
    </source>
</reference>
<organism evidence="4 5">
    <name type="scientific">Bifidobacterium jacchi</name>
    <dbReference type="NCBI Taxonomy" id="2490545"/>
    <lineage>
        <taxon>Bacteria</taxon>
        <taxon>Bacillati</taxon>
        <taxon>Actinomycetota</taxon>
        <taxon>Actinomycetes</taxon>
        <taxon>Bifidobacteriales</taxon>
        <taxon>Bifidobacteriaceae</taxon>
        <taxon>Bifidobacterium</taxon>
    </lineage>
</organism>
<protein>
    <recommendedName>
        <fullName evidence="6">Metallophosphoesterase</fullName>
    </recommendedName>
</protein>
<dbReference type="InterPro" id="IPR004843">
    <property type="entry name" value="Calcineurin-like_PHP"/>
</dbReference>
<evidence type="ECO:0000259" key="2">
    <source>
        <dbReference type="Pfam" id="PF00149"/>
    </source>
</evidence>
<dbReference type="Gene3D" id="2.60.40.2700">
    <property type="match status" value="1"/>
</dbReference>
<keyword evidence="5" id="KW-1185">Reference proteome</keyword>
<feature type="domain" description="Calcineurin-like phosphoesterase" evidence="2">
    <location>
        <begin position="890"/>
        <end position="1089"/>
    </location>
</feature>
<dbReference type="SUPFAM" id="SSF56300">
    <property type="entry name" value="Metallo-dependent phosphatases"/>
    <property type="match status" value="1"/>
</dbReference>
<evidence type="ECO:0000256" key="1">
    <source>
        <dbReference type="SAM" id="MobiDB-lite"/>
    </source>
</evidence>
<dbReference type="OrthoDB" id="9809781at2"/>
<proteinExistence type="predicted"/>
<feature type="compositionally biased region" description="Low complexity" evidence="1">
    <location>
        <begin position="1372"/>
        <end position="1384"/>
    </location>
</feature>
<feature type="region of interest" description="Disordered" evidence="1">
    <location>
        <begin position="101"/>
        <end position="121"/>
    </location>
</feature>
<dbReference type="InterPro" id="IPR018711">
    <property type="entry name" value="NAGPA"/>
</dbReference>
<dbReference type="Gene3D" id="3.60.21.10">
    <property type="match status" value="1"/>
</dbReference>
<dbReference type="EMBL" id="RQSP01000036">
    <property type="protein sequence ID" value="KAB5605797.1"/>
    <property type="molecule type" value="Genomic_DNA"/>
</dbReference>
<feature type="compositionally biased region" description="Basic and acidic residues" evidence="1">
    <location>
        <begin position="28"/>
        <end position="47"/>
    </location>
</feature>
<dbReference type="Proteomes" id="UP000326336">
    <property type="component" value="Unassembled WGS sequence"/>
</dbReference>
<dbReference type="Pfam" id="PF09992">
    <property type="entry name" value="NAGPA"/>
    <property type="match status" value="1"/>
</dbReference>
<feature type="region of interest" description="Disordered" evidence="1">
    <location>
        <begin position="1326"/>
        <end position="1410"/>
    </location>
</feature>
<feature type="compositionally biased region" description="Gly residues" evidence="1">
    <location>
        <begin position="1353"/>
        <end position="1370"/>
    </location>
</feature>
<dbReference type="PANTHER" id="PTHR40446:SF2">
    <property type="entry name" value="N-ACETYLGLUCOSAMINE-1-PHOSPHODIESTER ALPHA-N-ACETYLGLUCOSAMINIDASE"/>
    <property type="match status" value="1"/>
</dbReference>
<gene>
    <name evidence="4" type="ORF">EHS19_08615</name>
</gene>
<evidence type="ECO:0008006" key="6">
    <source>
        <dbReference type="Google" id="ProtNLM"/>
    </source>
</evidence>
<dbReference type="RefSeq" id="WP_151917347.1">
    <property type="nucleotide sequence ID" value="NZ_RQSP01000036.1"/>
</dbReference>
<dbReference type="InterPro" id="IPR029052">
    <property type="entry name" value="Metallo-depent_PP-like"/>
</dbReference>
<dbReference type="PANTHER" id="PTHR40446">
    <property type="entry name" value="N-ACETYLGLUCOSAMINE-1-PHOSPHODIESTER ALPHA-N-ACETYLGLUCOSAMINIDASE"/>
    <property type="match status" value="1"/>
</dbReference>
<comment type="caution">
    <text evidence="4">The sequence shown here is derived from an EMBL/GenBank/DDBJ whole genome shotgun (WGS) entry which is preliminary data.</text>
</comment>
<name>A0A5N5REX0_9BIFI</name>
<dbReference type="Pfam" id="PF00149">
    <property type="entry name" value="Metallophos"/>
    <property type="match status" value="1"/>
</dbReference>
<sequence>MTEPNAVDVRKGNVGDDMTMAAGAMPPTERKSNDRKSNDRKSRERRSWSMWRRFAAAAVAFATTAALATGPSAAFADDRTPVPPELQDGLNALEVKPSSADAAAKASRSGSDAAASAAQPYSATRSAAKAVDGMVLDQNGAAIVNNLKITDIAPGLRHYEFERINADGRQPINILKATIGKDTVSMKYLKPQTVSGPGATVTDMTDSAGAVGGVNLDHFDINNSGASGGWGVSGGQLVKSGDPGNDLAIAQGTDGLARLVTMTLKGSAKVNDGDSITINRLNVAVANDGDVVLFNAQWGAYNRGRFLNGRKGIEVTVGKNGAVTAVGEPTEGQLAEGVQTLDALADSDAGRALGKVKVGDKIAISYDFDRSMGDLTEAGGVWQSLLSKGQAVAFDPNDAFATGRNPRTMLGVSKDGKTVFYVVADGRASNALGMNFSEEIDLMRDLGAWDAVNVDGGGSSQMNVREPGDEKSSVQNQPSDGHERLDGDGIGFVLSKASSGKANGIAVAAASSDAKALRVFPGLHRTLIAKPFDEARNAVKTDVAWAAGAPSGADAAAGNAAAGKVSVKADSANANTAEVKGEKTGTAAVSASASAGAATGTANVEVLGELSRITASDSALSLIARDQSATLTLIGHDANGFAAPIEARDVKIEGNKDDLIRIEKPVDGSLKLVAVGDSGSETLTFSVNGHKVQVAVTVGLVDKPIVTIGDVFERDNWHVSGSRYKSATLEKAIGRDGKTETGEKLTYDFSGVTATRTANTWPKGEGKGYPIPGQPKTIKVWAKGSVLAGNNPQTYIAFSDAEGKMKYIYGDRLSNDWAQLTYQIPEGTAYPIKLEGLSIWETGENQPVGEAWFDDPTAQIAPDVELPARQLVEDHVVVRESGVTDGKPQRIAILSDAQFVAREPDSVQANGARAALREIVAAKPDALFIVGDLVDEASEADFQLAKRILDEGLKDAGFPWYYVPGNHEVMGASIDNFRNAALGGFKGATSGHVDIGGTRFIALNTADGSLSSDFAQVRMLRDQLDDAESNKAISGVVIVQHMPIDDQNVPQNSQLGNRLDAEMEREWISDFRARSGKSVAMINGHVGDFYAKRDDGVSYLVNGNSGKTPTDAPQGAFVGWSMVGIDPSKGGWRAAGKSLADGNPDWFVAETRVRAASVSLSPVNGGEKLEPGRSVAIRGTVRQYADAKPIDIAWPMSVAWSGSANLHVGGVKDAPASAAAVLDPTTGVLTALHGGRVRVTARIGGVESSVDVTIGNARFAAAKPRVGGEARVGLRLTGSLGDWARNADVAWQWLRDGRVIAGATGAVYTPVAADEGHRLAARATVSREGYDTATVESDPTATVVAATQPGNPGRPGGNPGESGQPGGKPGEPGDQPGQQTTPDGGQHGGQQTVGKRPNKGQSQDRLGATGSDTAPVALVAAVLLAMGVAAGRRATRASRSDRHQR</sequence>
<feature type="region of interest" description="Disordered" evidence="1">
    <location>
        <begin position="457"/>
        <end position="488"/>
    </location>
</feature>
<evidence type="ECO:0000259" key="3">
    <source>
        <dbReference type="Pfam" id="PF09992"/>
    </source>
</evidence>
<feature type="region of interest" description="Disordered" evidence="1">
    <location>
        <begin position="1"/>
        <end position="48"/>
    </location>
</feature>